<evidence type="ECO:0000313" key="1">
    <source>
        <dbReference type="EMBL" id="TBT94718.1"/>
    </source>
</evidence>
<gene>
    <name evidence="1" type="ORF">ET996_08955</name>
</gene>
<protein>
    <submittedName>
        <fullName evidence="1">Uncharacterized protein</fullName>
    </submittedName>
</protein>
<dbReference type="Proteomes" id="UP000291933">
    <property type="component" value="Unassembled WGS sequence"/>
</dbReference>
<organism evidence="1 2">
    <name type="scientific">Propioniciclava tarda</name>
    <dbReference type="NCBI Taxonomy" id="433330"/>
    <lineage>
        <taxon>Bacteria</taxon>
        <taxon>Bacillati</taxon>
        <taxon>Actinomycetota</taxon>
        <taxon>Actinomycetes</taxon>
        <taxon>Propionibacteriales</taxon>
        <taxon>Propionibacteriaceae</taxon>
        <taxon>Propioniciclava</taxon>
    </lineage>
</organism>
<name>A0A4Q9KJY4_PROTD</name>
<dbReference type="SUPFAM" id="SSF58113">
    <property type="entry name" value="Apolipoprotein A-I"/>
    <property type="match status" value="1"/>
</dbReference>
<proteinExistence type="predicted"/>
<dbReference type="Gene3D" id="1.20.120.20">
    <property type="entry name" value="Apolipoprotein"/>
    <property type="match status" value="2"/>
</dbReference>
<dbReference type="OrthoDB" id="4871889at2"/>
<dbReference type="AlphaFoldDB" id="A0A4Q9KJY4"/>
<comment type="caution">
    <text evidence="1">The sequence shown here is derived from an EMBL/GenBank/DDBJ whole genome shotgun (WGS) entry which is preliminary data.</text>
</comment>
<accession>A0A4Q9KJY4</accession>
<dbReference type="EMBL" id="SDMR01000010">
    <property type="protein sequence ID" value="TBT94718.1"/>
    <property type="molecule type" value="Genomic_DNA"/>
</dbReference>
<keyword evidence="2" id="KW-1185">Reference proteome</keyword>
<dbReference type="RefSeq" id="WP_131172223.1">
    <property type="nucleotide sequence ID" value="NZ_FXTL01000010.1"/>
</dbReference>
<reference evidence="1 2" key="1">
    <citation type="submission" date="2019-01" db="EMBL/GenBank/DDBJ databases">
        <title>Lactibacter flavus gen. nov., sp. nov., a novel bacterium of the family Propionibacteriaceae isolated from raw milk and dairy products.</title>
        <authorList>
            <person name="Huptas C."/>
            <person name="Wenning M."/>
            <person name="Breitenwieser F."/>
            <person name="Doll E."/>
            <person name="Von Neubeck M."/>
            <person name="Busse H.-J."/>
            <person name="Scherer S."/>
        </authorList>
    </citation>
    <scope>NUCLEOTIDE SEQUENCE [LARGE SCALE GENOMIC DNA]</scope>
    <source>
        <strain evidence="1 2">DSM 22130</strain>
    </source>
</reference>
<evidence type="ECO:0000313" key="2">
    <source>
        <dbReference type="Proteomes" id="UP000291933"/>
    </source>
</evidence>
<sequence>MKKKDIAAVGDTAHDLAQDIKADLANLGADALKVVDEYIAPRARDLADYLAPRAQDLGRRGVQFASEARDTVQPKVVQFATDARDALQPKVAQFASDARDTLQPKLAYLASEARDNLQPKVVQFASDARDTLQPKLSRFADDTRDNLQPYVDEAMERLQPHLDDAYARVQPLVDAGRDRFNADVLPRINEVVDSVAAMPQTQDAKDRLVAARAALAGELKLPEPEPTRSIGKTFLQLILATGLLAGIAYAIKRFLAPEDSGWQAHEPSEAYRRDAAFATEDALADVAPDATAELVTEEAPMVADEAVASAGRTYGAGSYVGENPPEEFFIKGNERSMKYHLPGSGGHTRTIADVWFNSEAAAEAAGFTKAQR</sequence>